<organism evidence="6 7">
    <name type="scientific">Enterobacter huaxiensis</name>
    <dbReference type="NCBI Taxonomy" id="2494702"/>
    <lineage>
        <taxon>Bacteria</taxon>
        <taxon>Pseudomonadati</taxon>
        <taxon>Pseudomonadota</taxon>
        <taxon>Gammaproteobacteria</taxon>
        <taxon>Enterobacterales</taxon>
        <taxon>Enterobacteriaceae</taxon>
        <taxon>Enterobacter</taxon>
    </lineage>
</organism>
<dbReference type="RefSeq" id="WP_125915651.1">
    <property type="nucleotide sequence ID" value="NZ_RWHU01000012.1"/>
</dbReference>
<accession>A0A3R9NDB7</accession>
<dbReference type="NCBIfam" id="NF010317">
    <property type="entry name" value="PRK13754.1"/>
    <property type="match status" value="1"/>
</dbReference>
<evidence type="ECO:0000256" key="1">
    <source>
        <dbReference type="ARBA" id="ARBA00022490"/>
    </source>
</evidence>
<evidence type="ECO:0000256" key="4">
    <source>
        <dbReference type="SAM" id="MobiDB-lite"/>
    </source>
</evidence>
<protein>
    <submittedName>
        <fullName evidence="6">Fertility inhibition protein FinO</fullName>
    </submittedName>
</protein>
<feature type="compositionally biased region" description="Basic and acidic residues" evidence="4">
    <location>
        <begin position="54"/>
        <end position="68"/>
    </location>
</feature>
<dbReference type="SUPFAM" id="SSF48657">
    <property type="entry name" value="FinO-like"/>
    <property type="match status" value="1"/>
</dbReference>
<name>A0A3R9NDB7_9ENTR</name>
<feature type="domain" description="ProQ/FinO" evidence="5">
    <location>
        <begin position="106"/>
        <end position="220"/>
    </location>
</feature>
<keyword evidence="3" id="KW-0143">Chaperone</keyword>
<dbReference type="GO" id="GO:0033592">
    <property type="term" value="F:RNA strand annealing activity"/>
    <property type="evidence" value="ECO:0007669"/>
    <property type="project" value="InterPro"/>
</dbReference>
<dbReference type="PANTHER" id="PTHR38106">
    <property type="entry name" value="RNA CHAPERONE PROQ"/>
    <property type="match status" value="1"/>
</dbReference>
<sequence length="224" mass="25639">MTEEQRPKLTLRRKPASDVSENSTPRTGGPGEPVRSVTRKKTVVVSQPPAWKLKKQEQEEKEKAERAAAKKARYLEKARLWAEQQAQEREARRAAKRKPPPEPKYRSLMTLEEAVTEIARCWPALVTNGRPRPLAINIRAAMIEDMRSRSLDMSVKKLKRCLSAITRSDAYLEGMTQGAWRIDIDGQPVARVTADEADFAGRRMEQEHARLQRKAEYEQKQHTA</sequence>
<dbReference type="Proteomes" id="UP000276389">
    <property type="component" value="Unassembled WGS sequence"/>
</dbReference>
<dbReference type="PANTHER" id="PTHR38106:SF1">
    <property type="entry name" value="RNA CHAPERONE PROQ"/>
    <property type="match status" value="1"/>
</dbReference>
<dbReference type="AlphaFoldDB" id="A0A3R9NDB7"/>
<dbReference type="Pfam" id="PF04352">
    <property type="entry name" value="ProQ"/>
    <property type="match status" value="1"/>
</dbReference>
<feature type="region of interest" description="Disordered" evidence="4">
    <location>
        <begin position="85"/>
        <end position="104"/>
    </location>
</feature>
<dbReference type="GO" id="GO:0005829">
    <property type="term" value="C:cytosol"/>
    <property type="evidence" value="ECO:0007669"/>
    <property type="project" value="TreeGrafter"/>
</dbReference>
<evidence type="ECO:0000313" key="7">
    <source>
        <dbReference type="Proteomes" id="UP000276389"/>
    </source>
</evidence>
<proteinExistence type="predicted"/>
<feature type="region of interest" description="Disordered" evidence="4">
    <location>
        <begin position="204"/>
        <end position="224"/>
    </location>
</feature>
<keyword evidence="1" id="KW-0963">Cytoplasm</keyword>
<gene>
    <name evidence="6" type="primary">finO</name>
    <name evidence="6" type="ORF">EJE24_22760</name>
</gene>
<evidence type="ECO:0000259" key="5">
    <source>
        <dbReference type="SMART" id="SM00945"/>
    </source>
</evidence>
<comment type="caution">
    <text evidence="6">The sequence shown here is derived from an EMBL/GenBank/DDBJ whole genome shotgun (WGS) entry which is preliminary data.</text>
</comment>
<dbReference type="InterPro" id="IPR036442">
    <property type="entry name" value="ProQ/FinO_sf"/>
</dbReference>
<dbReference type="SMART" id="SM00945">
    <property type="entry name" value="ProQ"/>
    <property type="match status" value="1"/>
</dbReference>
<dbReference type="EMBL" id="RWHU01000012">
    <property type="protein sequence ID" value="RSK63168.1"/>
    <property type="molecule type" value="Genomic_DNA"/>
</dbReference>
<evidence type="ECO:0000313" key="6">
    <source>
        <dbReference type="EMBL" id="RSK63168.1"/>
    </source>
</evidence>
<evidence type="ECO:0000256" key="3">
    <source>
        <dbReference type="ARBA" id="ARBA00023186"/>
    </source>
</evidence>
<dbReference type="GO" id="GO:0010608">
    <property type="term" value="P:post-transcriptional regulation of gene expression"/>
    <property type="evidence" value="ECO:0007669"/>
    <property type="project" value="InterPro"/>
</dbReference>
<evidence type="ECO:0000256" key="2">
    <source>
        <dbReference type="ARBA" id="ARBA00022884"/>
    </source>
</evidence>
<feature type="region of interest" description="Disordered" evidence="4">
    <location>
        <begin position="1"/>
        <end position="68"/>
    </location>
</feature>
<dbReference type="Gene3D" id="1.10.1710.10">
    <property type="entry name" value="ProQ/FinO domain"/>
    <property type="match status" value="1"/>
</dbReference>
<dbReference type="InterPro" id="IPR023529">
    <property type="entry name" value="ProQ"/>
</dbReference>
<reference evidence="6 7" key="1">
    <citation type="submission" date="2018-12" db="EMBL/GenBank/DDBJ databases">
        <title>The Genome Submission of two Enterobacter spp. strains.</title>
        <authorList>
            <person name="Wu W."/>
            <person name="Wei L."/>
            <person name="Feng Y."/>
            <person name="Zong Z."/>
        </authorList>
    </citation>
    <scope>NUCLEOTIDE SEQUENCE [LARGE SCALE GENOMIC DNA]</scope>
    <source>
        <strain evidence="6 7">WCHEHu045002</strain>
    </source>
</reference>
<dbReference type="InterPro" id="IPR016103">
    <property type="entry name" value="ProQ/FinO"/>
</dbReference>
<dbReference type="GO" id="GO:0034057">
    <property type="term" value="F:RNA strand-exchange activity"/>
    <property type="evidence" value="ECO:0007669"/>
    <property type="project" value="InterPro"/>
</dbReference>
<keyword evidence="2" id="KW-0694">RNA-binding</keyword>